<gene>
    <name evidence="1" type="ORF">BTG_07175</name>
</gene>
<dbReference type="KEGG" id="bti:BTG_07175"/>
<protein>
    <recommendedName>
        <fullName evidence="3">Phage protein</fullName>
    </recommendedName>
</protein>
<reference evidence="1 2" key="1">
    <citation type="submission" date="2012-08" db="EMBL/GenBank/DDBJ databases">
        <authorList>
            <person name="Doggett N."/>
            <person name="Teshima H."/>
            <person name="Bruce D."/>
            <person name="Detter J.C."/>
            <person name="Johnson S.L."/>
            <person name="Han C."/>
        </authorList>
    </citation>
    <scope>NUCLEOTIDE SEQUENCE [LARGE SCALE GENOMIC DNA]</scope>
    <source>
        <strain evidence="1 2">HD-771</strain>
    </source>
</reference>
<evidence type="ECO:0000313" key="2">
    <source>
        <dbReference type="Proteomes" id="UP000005259"/>
    </source>
</evidence>
<dbReference type="AlphaFoldDB" id="A0A9W3JF78"/>
<dbReference type="EMBL" id="CP003752">
    <property type="protein sequence ID" value="AFQ14917.1"/>
    <property type="molecule type" value="Genomic_DNA"/>
</dbReference>
<evidence type="ECO:0000313" key="1">
    <source>
        <dbReference type="EMBL" id="AFQ14917.1"/>
    </source>
</evidence>
<dbReference type="RefSeq" id="WP_001165307.1">
    <property type="nucleotide sequence ID" value="NC_018500.1"/>
</dbReference>
<name>A0A9W3JF78_BACTU</name>
<accession>A0A9W3JF78</accession>
<evidence type="ECO:0008006" key="3">
    <source>
        <dbReference type="Google" id="ProtNLM"/>
    </source>
</evidence>
<sequence>MQIDFNKLEKAMTIGIILCALRSKKKIKQYVGLERLPDLIQVLDELQMDTTFEDREEALISLINKLIDDLLEKDKE</sequence>
<dbReference type="Proteomes" id="UP000005259">
    <property type="component" value="Chromosome"/>
</dbReference>
<organism evidence="1 2">
    <name type="scientific">Bacillus thuringiensis HD-771</name>
    <dbReference type="NCBI Taxonomy" id="1218175"/>
    <lineage>
        <taxon>Bacteria</taxon>
        <taxon>Bacillati</taxon>
        <taxon>Bacillota</taxon>
        <taxon>Bacilli</taxon>
        <taxon>Bacillales</taxon>
        <taxon>Bacillaceae</taxon>
        <taxon>Bacillus</taxon>
        <taxon>Bacillus cereus group</taxon>
    </lineage>
</organism>
<proteinExistence type="predicted"/>